<evidence type="ECO:0000313" key="3">
    <source>
        <dbReference type="Proteomes" id="UP000220034"/>
    </source>
</evidence>
<gene>
    <name evidence="2" type="ORF">SAMN06273572_101740</name>
</gene>
<evidence type="ECO:0000313" key="2">
    <source>
        <dbReference type="EMBL" id="SOH92889.1"/>
    </source>
</evidence>
<keyword evidence="1" id="KW-0472">Membrane</keyword>
<feature type="transmembrane region" description="Helical" evidence="1">
    <location>
        <begin position="20"/>
        <end position="42"/>
    </location>
</feature>
<reference evidence="3" key="1">
    <citation type="submission" date="2017-09" db="EMBL/GenBank/DDBJ databases">
        <authorList>
            <person name="Varghese N."/>
            <person name="Submissions S."/>
        </authorList>
    </citation>
    <scope>NUCLEOTIDE SEQUENCE [LARGE SCALE GENOMIC DNA]</scope>
    <source>
        <strain evidence="3">C7</strain>
    </source>
</reference>
<proteinExistence type="predicted"/>
<protein>
    <submittedName>
        <fullName evidence="2">Uncharacterized protein</fullName>
    </submittedName>
</protein>
<name>A0A2C9CR87_9RHOB</name>
<dbReference type="Proteomes" id="UP000220034">
    <property type="component" value="Unassembled WGS sequence"/>
</dbReference>
<dbReference type="AlphaFoldDB" id="A0A2C9CR87"/>
<evidence type="ECO:0000256" key="1">
    <source>
        <dbReference type="SAM" id="Phobius"/>
    </source>
</evidence>
<accession>A0A2C9CR87</accession>
<sequence>MRFQGEPVLSRQTHSSLRLVYISTFTGILFQLEWISLADNIVFGLSVTPEKLEWILSAGIFAFFIGHIVNWLGDRISLNGWDVIGGKDSGNAHFDSGSKTNFKKIYEIFDKINLKFNESGFEGDLNYKISDLMKLLNKFQDDKSKFTFMLHLYFWGFALFFPILAVIYYFHLALSYG</sequence>
<feature type="transmembrane region" description="Helical" evidence="1">
    <location>
        <begin position="152"/>
        <end position="171"/>
    </location>
</feature>
<keyword evidence="1" id="KW-1133">Transmembrane helix</keyword>
<dbReference type="EMBL" id="OCTN01000001">
    <property type="protein sequence ID" value="SOH92889.1"/>
    <property type="molecule type" value="Genomic_DNA"/>
</dbReference>
<keyword evidence="1" id="KW-0812">Transmembrane</keyword>
<keyword evidence="3" id="KW-1185">Reference proteome</keyword>
<feature type="transmembrane region" description="Helical" evidence="1">
    <location>
        <begin position="54"/>
        <end position="72"/>
    </location>
</feature>
<organism evidence="2 3">
    <name type="scientific">Pontivivens marinum</name>
    <dbReference type="NCBI Taxonomy" id="1690039"/>
    <lineage>
        <taxon>Bacteria</taxon>
        <taxon>Pseudomonadati</taxon>
        <taxon>Pseudomonadota</taxon>
        <taxon>Alphaproteobacteria</taxon>
        <taxon>Rhodobacterales</taxon>
        <taxon>Paracoccaceae</taxon>
        <taxon>Pontivivens</taxon>
    </lineage>
</organism>